<keyword evidence="2" id="KW-0812">Transmembrane</keyword>
<keyword evidence="6" id="KW-1185">Reference proteome</keyword>
<reference evidence="5" key="1">
    <citation type="submission" date="2019-06" db="EMBL/GenBank/DDBJ databases">
        <authorList>
            <consortium name="Wellcome Sanger Institute Data Sharing"/>
        </authorList>
    </citation>
    <scope>NUCLEOTIDE SEQUENCE [LARGE SCALE GENOMIC DNA]</scope>
</reference>
<keyword evidence="2" id="KW-1133">Transmembrane helix</keyword>
<feature type="transmembrane region" description="Helical" evidence="2">
    <location>
        <begin position="252"/>
        <end position="274"/>
    </location>
</feature>
<dbReference type="InterPro" id="IPR013162">
    <property type="entry name" value="CD80_C2-set"/>
</dbReference>
<protein>
    <submittedName>
        <fullName evidence="5">Si:ch73-380l3.2</fullName>
    </submittedName>
</protein>
<dbReference type="AlphaFoldDB" id="A0A673AK64"/>
<proteinExistence type="predicted"/>
<gene>
    <name evidence="5" type="primary">LOC115435003</name>
</gene>
<dbReference type="PANTHER" id="PTHR46484">
    <property type="entry name" value="SI:CH211-171H4.5-RELATED"/>
    <property type="match status" value="1"/>
</dbReference>
<feature type="chain" id="PRO_5025339429" evidence="3">
    <location>
        <begin position="25"/>
        <end position="301"/>
    </location>
</feature>
<dbReference type="Pfam" id="PF08205">
    <property type="entry name" value="C2-set_2"/>
    <property type="match status" value="1"/>
</dbReference>
<keyword evidence="1" id="KW-1015">Disulfide bond</keyword>
<accession>A0A673AK64</accession>
<sequence length="301" mass="34311">QGLFNIYHCHFCLLVFGSAVCTDGWKVSVVESLDALVSSCVVLPCTFSHPHENLPTSKLRGKWHVTSDRDQLIYYEDSTRVLENFRGRTKLLGKLGDGNCTLEMIEVKEHDSGPFCFRIEIARTPTDTSTPDKFSFVKNCVTLNMIHEPPKPSLAHKIPVEGYPFTITCSVTHTCPSHIPKLTWSRGSENEITEHHRKLQLGMWETQSILTFIPKEDDDHKDVTCTAEFNGQRTSEETMTLFVKRAVNYNHIIIPTVVAIITAGIFGGLCIFMMKKYKKRINELQSQDGTMWNRMSRISRR</sequence>
<dbReference type="InterPro" id="IPR036179">
    <property type="entry name" value="Ig-like_dom_sf"/>
</dbReference>
<reference evidence="5" key="2">
    <citation type="submission" date="2025-08" db="UniProtKB">
        <authorList>
            <consortium name="Ensembl"/>
        </authorList>
    </citation>
    <scope>IDENTIFICATION</scope>
</reference>
<name>A0A673AK64_9TELE</name>
<dbReference type="InterPro" id="IPR013783">
    <property type="entry name" value="Ig-like_fold"/>
</dbReference>
<keyword evidence="2" id="KW-0472">Membrane</keyword>
<evidence type="ECO:0000256" key="2">
    <source>
        <dbReference type="SAM" id="Phobius"/>
    </source>
</evidence>
<dbReference type="Ensembl" id="ENSSORT00005030472.1">
    <property type="protein sequence ID" value="ENSSORP00005029639.1"/>
    <property type="gene ID" value="ENSSORG00005014142.1"/>
</dbReference>
<evidence type="ECO:0000313" key="6">
    <source>
        <dbReference type="Proteomes" id="UP000472271"/>
    </source>
</evidence>
<evidence type="ECO:0000256" key="3">
    <source>
        <dbReference type="SAM" id="SignalP"/>
    </source>
</evidence>
<feature type="domain" description="Ig-like" evidence="4">
    <location>
        <begin position="152"/>
        <end position="240"/>
    </location>
</feature>
<dbReference type="InterPro" id="IPR007110">
    <property type="entry name" value="Ig-like_dom"/>
</dbReference>
<evidence type="ECO:0000259" key="4">
    <source>
        <dbReference type="PROSITE" id="PS50835"/>
    </source>
</evidence>
<keyword evidence="3" id="KW-0732">Signal</keyword>
<organism evidence="5 6">
    <name type="scientific">Sphaeramia orbicularis</name>
    <name type="common">orbiculate cardinalfish</name>
    <dbReference type="NCBI Taxonomy" id="375764"/>
    <lineage>
        <taxon>Eukaryota</taxon>
        <taxon>Metazoa</taxon>
        <taxon>Chordata</taxon>
        <taxon>Craniata</taxon>
        <taxon>Vertebrata</taxon>
        <taxon>Euteleostomi</taxon>
        <taxon>Actinopterygii</taxon>
        <taxon>Neopterygii</taxon>
        <taxon>Teleostei</taxon>
        <taxon>Neoteleostei</taxon>
        <taxon>Acanthomorphata</taxon>
        <taxon>Gobiaria</taxon>
        <taxon>Kurtiformes</taxon>
        <taxon>Apogonoidei</taxon>
        <taxon>Apogonidae</taxon>
        <taxon>Apogoninae</taxon>
        <taxon>Sphaeramia</taxon>
    </lineage>
</organism>
<dbReference type="Gene3D" id="2.60.40.10">
    <property type="entry name" value="Immunoglobulins"/>
    <property type="match status" value="2"/>
</dbReference>
<dbReference type="Proteomes" id="UP000472271">
    <property type="component" value="Chromosome 16"/>
</dbReference>
<dbReference type="SUPFAM" id="SSF48726">
    <property type="entry name" value="Immunoglobulin"/>
    <property type="match status" value="2"/>
</dbReference>
<reference evidence="5" key="3">
    <citation type="submission" date="2025-09" db="UniProtKB">
        <authorList>
            <consortium name="Ensembl"/>
        </authorList>
    </citation>
    <scope>IDENTIFICATION</scope>
</reference>
<evidence type="ECO:0000313" key="5">
    <source>
        <dbReference type="Ensembl" id="ENSSORP00005029639.1"/>
    </source>
</evidence>
<evidence type="ECO:0000256" key="1">
    <source>
        <dbReference type="ARBA" id="ARBA00023157"/>
    </source>
</evidence>
<feature type="signal peptide" evidence="3">
    <location>
        <begin position="1"/>
        <end position="24"/>
    </location>
</feature>
<dbReference type="PROSITE" id="PS50835">
    <property type="entry name" value="IG_LIKE"/>
    <property type="match status" value="1"/>
</dbReference>
<dbReference type="PANTHER" id="PTHR46484:SF7">
    <property type="entry name" value="MYELIN-ASSOCIATED GLYCOPROTEIN-LIKE-RELATED"/>
    <property type="match status" value="1"/>
</dbReference>